<evidence type="ECO:0000256" key="4">
    <source>
        <dbReference type="ARBA" id="ARBA00022679"/>
    </source>
</evidence>
<dbReference type="UniPathway" id="UPA00528">
    <property type="reaction ID" value="UER00586"/>
</dbReference>
<comment type="subunit">
    <text evidence="2">Homodimer.</text>
</comment>
<dbReference type="AlphaFoldDB" id="A0A3B5QBS8"/>
<evidence type="ECO:0000313" key="11">
    <source>
        <dbReference type="Ensembl" id="ENSXMAP00000027661.1"/>
    </source>
</evidence>
<dbReference type="Gene3D" id="1.10.287.1970">
    <property type="match status" value="1"/>
</dbReference>
<dbReference type="InterPro" id="IPR045088">
    <property type="entry name" value="ALAT1/2-like"/>
</dbReference>
<reference evidence="12" key="2">
    <citation type="journal article" date="2013" name="Nat. Genet.">
        <title>The genome of the platyfish, Xiphophorus maculatus, provides insights into evolutionary adaptation and several complex traits.</title>
        <authorList>
            <person name="Schartl M."/>
            <person name="Walter R.B."/>
            <person name="Shen Y."/>
            <person name="Garcia T."/>
            <person name="Catchen J."/>
            <person name="Amores A."/>
            <person name="Braasch I."/>
            <person name="Chalopin D."/>
            <person name="Volff J.N."/>
            <person name="Lesch K.P."/>
            <person name="Bisazza A."/>
            <person name="Minx P."/>
            <person name="Hillier L."/>
            <person name="Wilson R.K."/>
            <person name="Fuerstenberg S."/>
            <person name="Boore J."/>
            <person name="Searle S."/>
            <person name="Postlethwait J.H."/>
            <person name="Warren W.C."/>
        </authorList>
    </citation>
    <scope>NUCLEOTIDE SEQUENCE [LARGE SCALE GENOMIC DNA]</scope>
    <source>
        <strain evidence="12">JP 163 A</strain>
    </source>
</reference>
<evidence type="ECO:0000256" key="6">
    <source>
        <dbReference type="ARBA" id="ARBA00025708"/>
    </source>
</evidence>
<evidence type="ECO:0000256" key="7">
    <source>
        <dbReference type="ARBA" id="ARBA00025785"/>
    </source>
</evidence>
<evidence type="ECO:0000256" key="3">
    <source>
        <dbReference type="ARBA" id="ARBA00022576"/>
    </source>
</evidence>
<organism evidence="11 12">
    <name type="scientific">Xiphophorus maculatus</name>
    <name type="common">Southern platyfish</name>
    <name type="synonym">Platypoecilus maculatus</name>
    <dbReference type="NCBI Taxonomy" id="8083"/>
    <lineage>
        <taxon>Eukaryota</taxon>
        <taxon>Metazoa</taxon>
        <taxon>Chordata</taxon>
        <taxon>Craniata</taxon>
        <taxon>Vertebrata</taxon>
        <taxon>Euteleostomi</taxon>
        <taxon>Actinopterygii</taxon>
        <taxon>Neopterygii</taxon>
        <taxon>Teleostei</taxon>
        <taxon>Neoteleostei</taxon>
        <taxon>Acanthomorphata</taxon>
        <taxon>Ovalentaria</taxon>
        <taxon>Atherinomorphae</taxon>
        <taxon>Cyprinodontiformes</taxon>
        <taxon>Poeciliidae</taxon>
        <taxon>Poeciliinae</taxon>
        <taxon>Xiphophorus</taxon>
    </lineage>
</organism>
<dbReference type="SUPFAM" id="SSF53383">
    <property type="entry name" value="PLP-dependent transferases"/>
    <property type="match status" value="1"/>
</dbReference>
<comment type="similarity">
    <text evidence="7">Belongs to the class-I pyridoxal-phosphate-dependent aminotransferase family. Alanine aminotransferase subfamily.</text>
</comment>
<dbReference type="InterPro" id="IPR004839">
    <property type="entry name" value="Aminotransferase_I/II_large"/>
</dbReference>
<sequence length="535" mass="59827">HKKTESTPFRICQKLCKSSEITLSTLSVYTCSLKNIKQMEYFVLFRRTNQIKEELRQVKRRHYTIAIREWKKKKFKNIHCLSVLIFLCLNSQGVRKSYREVIDVSWGDPHRAGVKPLSFVRQVLAACLYPQLMDGDKLMVDVKQRAQRLLKTCAGGSVGSYSDAAGIPQIIQSVSEYILRRDGGIPCHPENIYITPGSQWALTVTNILKVLVNSEASPRTGVLIPVPCHSTTIVSLTALGAVAVPYYLSEERGWALEVETLQQALDSAKGVCNPVALYIINPGNPAGYVQSRKCIQEVIHFAAEKKLFLLADEVYQDCVYGKESEFVSYKRALAEIGAPLSDTVELASFHTASKGLMGECGLRTGYVELVNLDPAVMKYINNLFSTNSCPVLGQVALDVMVNPPQPGDPSYPLYLKETQHIRASLAENVRRVEEVINSFPSFSCQSLEGGAFAFPRVFLPPKAIEKAKEAGLQPDTFYCMRLLEEAGVLFSPGTEYGQMEGTYHISFCIMTPTDTMEEILKRLSTFHKQFMREFA</sequence>
<dbReference type="GeneTree" id="ENSGT00940000155265"/>
<protein>
    <recommendedName>
        <fullName evidence="8">alanine transaminase</fullName>
        <ecNumber evidence="8">2.6.1.2</ecNumber>
    </recommendedName>
</protein>
<name>A0A3B5QBS8_XIPMA</name>
<dbReference type="STRING" id="8083.ENSXMAP00000027661"/>
<dbReference type="Ensembl" id="ENSXMAT00000031529.1">
    <property type="protein sequence ID" value="ENSXMAP00000027661.1"/>
    <property type="gene ID" value="ENSXMAG00000016315.2"/>
</dbReference>
<evidence type="ECO:0000256" key="9">
    <source>
        <dbReference type="ARBA" id="ARBA00047412"/>
    </source>
</evidence>
<keyword evidence="3" id="KW-0032">Aminotransferase</keyword>
<feature type="domain" description="Aminotransferase class I/classII large" evidence="10">
    <location>
        <begin position="138"/>
        <end position="523"/>
    </location>
</feature>
<keyword evidence="5" id="KW-0663">Pyridoxal phosphate</keyword>
<dbReference type="Gene3D" id="3.90.1150.10">
    <property type="entry name" value="Aspartate Aminotransferase, domain 1"/>
    <property type="match status" value="1"/>
</dbReference>
<dbReference type="EC" id="2.6.1.2" evidence="8"/>
<dbReference type="FunFam" id="3.90.1150.10:FF:000140">
    <property type="entry name" value="alanine aminotransferase 1"/>
    <property type="match status" value="1"/>
</dbReference>
<dbReference type="OMA" id="HHIRICL"/>
<dbReference type="InterPro" id="IPR015422">
    <property type="entry name" value="PyrdxlP-dep_Trfase_small"/>
</dbReference>
<dbReference type="InterPro" id="IPR015421">
    <property type="entry name" value="PyrdxlP-dep_Trfase_major"/>
</dbReference>
<dbReference type="PANTHER" id="PTHR11751:SF469">
    <property type="entry name" value="ALANINE TRANSAMINASE"/>
    <property type="match status" value="1"/>
</dbReference>
<evidence type="ECO:0000256" key="5">
    <source>
        <dbReference type="ARBA" id="ARBA00022898"/>
    </source>
</evidence>
<comment type="cofactor">
    <cofactor evidence="1">
        <name>pyridoxal 5'-phosphate</name>
        <dbReference type="ChEBI" id="CHEBI:597326"/>
    </cofactor>
</comment>
<evidence type="ECO:0000256" key="1">
    <source>
        <dbReference type="ARBA" id="ARBA00001933"/>
    </source>
</evidence>
<dbReference type="GO" id="GO:0042853">
    <property type="term" value="P:L-alanine catabolic process"/>
    <property type="evidence" value="ECO:0007669"/>
    <property type="project" value="UniProtKB-UniPathway"/>
</dbReference>
<dbReference type="GO" id="GO:0004021">
    <property type="term" value="F:L-alanine:2-oxoglutarate aminotransferase activity"/>
    <property type="evidence" value="ECO:0007669"/>
    <property type="project" value="UniProtKB-EC"/>
</dbReference>
<keyword evidence="4" id="KW-0808">Transferase</keyword>
<evidence type="ECO:0000256" key="2">
    <source>
        <dbReference type="ARBA" id="ARBA00011738"/>
    </source>
</evidence>
<dbReference type="CDD" id="cd00609">
    <property type="entry name" value="AAT_like"/>
    <property type="match status" value="1"/>
</dbReference>
<evidence type="ECO:0000259" key="10">
    <source>
        <dbReference type="Pfam" id="PF00155"/>
    </source>
</evidence>
<dbReference type="Pfam" id="PF00155">
    <property type="entry name" value="Aminotran_1_2"/>
    <property type="match status" value="1"/>
</dbReference>
<dbReference type="Proteomes" id="UP000002852">
    <property type="component" value="Unassembled WGS sequence"/>
</dbReference>
<comment type="pathway">
    <text evidence="6">Amino-acid degradation; L-alanine degradation via transaminase pathway; pyruvate from L-alanine: step 1/1.</text>
</comment>
<dbReference type="GO" id="GO:0030170">
    <property type="term" value="F:pyridoxal phosphate binding"/>
    <property type="evidence" value="ECO:0007669"/>
    <property type="project" value="InterPro"/>
</dbReference>
<reference evidence="12" key="1">
    <citation type="submission" date="2012-01" db="EMBL/GenBank/DDBJ databases">
        <authorList>
            <person name="Walter R."/>
            <person name="Schartl M."/>
            <person name="Warren W."/>
        </authorList>
    </citation>
    <scope>NUCLEOTIDE SEQUENCE [LARGE SCALE GENOMIC DNA]</scope>
    <source>
        <strain evidence="12">JP 163 A</strain>
    </source>
</reference>
<comment type="catalytic activity">
    <reaction evidence="9">
        <text>L-alanine + 2-oxoglutarate = pyruvate + L-glutamate</text>
        <dbReference type="Rhea" id="RHEA:19453"/>
        <dbReference type="ChEBI" id="CHEBI:15361"/>
        <dbReference type="ChEBI" id="CHEBI:16810"/>
        <dbReference type="ChEBI" id="CHEBI:29985"/>
        <dbReference type="ChEBI" id="CHEBI:57972"/>
        <dbReference type="EC" id="2.6.1.2"/>
    </reaction>
</comment>
<keyword evidence="12" id="KW-1185">Reference proteome</keyword>
<dbReference type="InterPro" id="IPR015424">
    <property type="entry name" value="PyrdxlP-dep_Trfase"/>
</dbReference>
<reference evidence="11" key="4">
    <citation type="submission" date="2025-09" db="UniProtKB">
        <authorList>
            <consortium name="Ensembl"/>
        </authorList>
    </citation>
    <scope>IDENTIFICATION</scope>
    <source>
        <strain evidence="11">JP 163 A</strain>
    </source>
</reference>
<evidence type="ECO:0000256" key="8">
    <source>
        <dbReference type="ARBA" id="ARBA00026106"/>
    </source>
</evidence>
<dbReference type="FunFam" id="3.40.640.10:FF:000129">
    <property type="entry name" value="Alanine aminotransferase 2"/>
    <property type="match status" value="1"/>
</dbReference>
<accession>A0A3B5QBS8</accession>
<dbReference type="PANTHER" id="PTHR11751">
    <property type="entry name" value="ALANINE AMINOTRANSFERASE"/>
    <property type="match status" value="1"/>
</dbReference>
<proteinExistence type="inferred from homology"/>
<dbReference type="Gene3D" id="3.40.640.10">
    <property type="entry name" value="Type I PLP-dependent aspartate aminotransferase-like (Major domain)"/>
    <property type="match status" value="1"/>
</dbReference>
<reference evidence="11" key="3">
    <citation type="submission" date="2025-08" db="UniProtKB">
        <authorList>
            <consortium name="Ensembl"/>
        </authorList>
    </citation>
    <scope>IDENTIFICATION</scope>
    <source>
        <strain evidence="11">JP 163 A</strain>
    </source>
</reference>
<dbReference type="InParanoid" id="A0A3B5QBS8"/>
<evidence type="ECO:0000313" key="12">
    <source>
        <dbReference type="Proteomes" id="UP000002852"/>
    </source>
</evidence>